<dbReference type="EMBL" id="BMPO01000003">
    <property type="protein sequence ID" value="GGJ91925.1"/>
    <property type="molecule type" value="Genomic_DNA"/>
</dbReference>
<evidence type="ECO:0000313" key="2">
    <source>
        <dbReference type="Proteomes" id="UP000635983"/>
    </source>
</evidence>
<dbReference type="Proteomes" id="UP000635983">
    <property type="component" value="Unassembled WGS sequence"/>
</dbReference>
<reference evidence="1" key="2">
    <citation type="submission" date="2020-09" db="EMBL/GenBank/DDBJ databases">
        <authorList>
            <person name="Sun Q."/>
            <person name="Ohkuma M."/>
        </authorList>
    </citation>
    <scope>NUCLEOTIDE SEQUENCE</scope>
    <source>
        <strain evidence="1">JCM 30078</strain>
    </source>
</reference>
<comment type="caution">
    <text evidence="1">The sequence shown here is derived from an EMBL/GenBank/DDBJ whole genome shotgun (WGS) entry which is preliminary data.</text>
</comment>
<proteinExistence type="predicted"/>
<reference evidence="1" key="1">
    <citation type="journal article" date="2014" name="Int. J. Syst. Evol. Microbiol.">
        <title>Complete genome sequence of Corynebacterium casei LMG S-19264T (=DSM 44701T), isolated from a smear-ripened cheese.</title>
        <authorList>
            <consortium name="US DOE Joint Genome Institute (JGI-PGF)"/>
            <person name="Walter F."/>
            <person name="Albersmeier A."/>
            <person name="Kalinowski J."/>
            <person name="Ruckert C."/>
        </authorList>
    </citation>
    <scope>NUCLEOTIDE SEQUENCE</scope>
    <source>
        <strain evidence="1">JCM 30078</strain>
    </source>
</reference>
<dbReference type="RefSeq" id="WP_188982772.1">
    <property type="nucleotide sequence ID" value="NZ_BMPO01000003.1"/>
</dbReference>
<sequence length="432" mass="48031">MTRSSEPLAAQARTLARAGDWDGARAKLMQLVGEVVGGEATDLAINRDQYSLNSLNGRVSLTDGRTLFFKYHNEEGEDKTIEEYYNAELLREAGYRVDVPLFACGEPGRQILLYALRADSRLADVCRDIEARAAWSEMAPVVEAQQHFDEEGVAGALRSLVPAEVEKVCREPVHQLFHHRLVSEGATPGFGGRVARFYVGQHFRFPGVEVEWERLASLQWVVNGVPYASTLGELFAEAGIRLLPAALADHGAVTAHGDAHNANVWYEADGETPQLVSFDPAFAGRQIPALLAEIKATFHNIFAHPLWLYEPHRVETHYQVNVRLDEGRIHVDHDWALTPLRAAFLDDKTEHYWRPLLTELRARGWLPTDWERVMRLAVFCCPTLVLDLRADGGSGHTPHSSALGLAIAVMAGCCPVEGEDAFSRFFARLCEA</sequence>
<accession>A0A917PTZ9</accession>
<gene>
    <name evidence="1" type="ORF">GCM10009304_17110</name>
</gene>
<evidence type="ECO:0000313" key="1">
    <source>
        <dbReference type="EMBL" id="GGJ91925.1"/>
    </source>
</evidence>
<protein>
    <submittedName>
        <fullName evidence="1">Uncharacterized protein</fullName>
    </submittedName>
</protein>
<dbReference type="AlphaFoldDB" id="A0A917PTZ9"/>
<keyword evidence="2" id="KW-1185">Reference proteome</keyword>
<name>A0A917PTZ9_9PSED</name>
<organism evidence="1 2">
    <name type="scientific">Pseudomonas matsuisoli</name>
    <dbReference type="NCBI Taxonomy" id="1515666"/>
    <lineage>
        <taxon>Bacteria</taxon>
        <taxon>Pseudomonadati</taxon>
        <taxon>Pseudomonadota</taxon>
        <taxon>Gammaproteobacteria</taxon>
        <taxon>Pseudomonadales</taxon>
        <taxon>Pseudomonadaceae</taxon>
        <taxon>Pseudomonas</taxon>
    </lineage>
</organism>